<evidence type="ECO:0000256" key="5">
    <source>
        <dbReference type="ARBA" id="ARBA00022505"/>
    </source>
</evidence>
<dbReference type="InterPro" id="IPR050123">
    <property type="entry name" value="Prok_molybdopt-oxidoreductase"/>
</dbReference>
<dbReference type="Gene3D" id="3.30.70.20">
    <property type="match status" value="1"/>
</dbReference>
<evidence type="ECO:0000256" key="8">
    <source>
        <dbReference type="ARBA" id="ARBA00023002"/>
    </source>
</evidence>
<dbReference type="InterPro" id="IPR006656">
    <property type="entry name" value="Mopterin_OxRdtase"/>
</dbReference>
<comment type="similarity">
    <text evidence="3">In the C-terminal section; belongs to the prokaryotic molybdopterin-containing oxidoreductase family.</text>
</comment>
<dbReference type="CDD" id="cd02753">
    <property type="entry name" value="MopB_Formate-Dh-H"/>
    <property type="match status" value="1"/>
</dbReference>
<dbReference type="Proteomes" id="UP000191931">
    <property type="component" value="Unassembled WGS sequence"/>
</dbReference>
<dbReference type="SUPFAM" id="SSF53706">
    <property type="entry name" value="Formate dehydrogenase/DMSO reductase, domains 1-3"/>
    <property type="match status" value="1"/>
</dbReference>
<keyword evidence="7" id="KW-0677">Repeat</keyword>
<proteinExistence type="inferred from homology"/>
<keyword evidence="6" id="KW-0479">Metal-binding</keyword>
<dbReference type="CDD" id="cd02790">
    <property type="entry name" value="MopB_CT_Formate-Dh_H"/>
    <property type="match status" value="1"/>
</dbReference>
<protein>
    <submittedName>
        <fullName evidence="14">FdhA6</fullName>
        <ecNumber evidence="14">1.2.1.2</ecNumber>
    </submittedName>
</protein>
<evidence type="ECO:0000313" key="14">
    <source>
        <dbReference type="EMBL" id="SLM28458.1"/>
    </source>
</evidence>
<dbReference type="GO" id="GO:0003954">
    <property type="term" value="F:NADH dehydrogenase activity"/>
    <property type="evidence" value="ECO:0007669"/>
    <property type="project" value="TreeGrafter"/>
</dbReference>
<dbReference type="InterPro" id="IPR009010">
    <property type="entry name" value="Asp_de-COase-like_dom_sf"/>
</dbReference>
<dbReference type="InterPro" id="IPR006478">
    <property type="entry name" value="Formate_DH_asu"/>
</dbReference>
<dbReference type="PROSITE" id="PS51669">
    <property type="entry name" value="4FE4S_MOW_BIS_MGD"/>
    <property type="match status" value="1"/>
</dbReference>
<dbReference type="GO" id="GO:0016020">
    <property type="term" value="C:membrane"/>
    <property type="evidence" value="ECO:0007669"/>
    <property type="project" value="TreeGrafter"/>
</dbReference>
<keyword evidence="10" id="KW-0411">Iron-sulfur</keyword>
<dbReference type="RefSeq" id="WP_080804805.1">
    <property type="nucleotide sequence ID" value="NZ_LT828549.1"/>
</dbReference>
<dbReference type="Gene3D" id="2.20.25.90">
    <property type="entry name" value="ADC-like domains"/>
    <property type="match status" value="1"/>
</dbReference>
<dbReference type="InterPro" id="IPR006657">
    <property type="entry name" value="MoPterin_dinucl-bd_dom"/>
</dbReference>
<dbReference type="AlphaFoldDB" id="A0A1W1H7V9"/>
<comment type="cofactor">
    <cofactor evidence="1">
        <name>Mo-bis(molybdopterin guanine dinucleotide)</name>
        <dbReference type="ChEBI" id="CHEBI:60539"/>
    </cofactor>
</comment>
<dbReference type="InterPro" id="IPR017896">
    <property type="entry name" value="4Fe4S_Fe-S-bd"/>
</dbReference>
<dbReference type="OrthoDB" id="9757870at2"/>
<evidence type="ECO:0000259" key="11">
    <source>
        <dbReference type="PROSITE" id="PS51085"/>
    </source>
</evidence>
<evidence type="ECO:0000256" key="10">
    <source>
        <dbReference type="ARBA" id="ARBA00023014"/>
    </source>
</evidence>
<dbReference type="FunFam" id="3.30.70.20:FF:000035">
    <property type="entry name" value="Iron hydrogenase 1"/>
    <property type="match status" value="1"/>
</dbReference>
<dbReference type="SUPFAM" id="SSF50692">
    <property type="entry name" value="ADC-like"/>
    <property type="match status" value="1"/>
</dbReference>
<dbReference type="GO" id="GO:0051539">
    <property type="term" value="F:4 iron, 4 sulfur cluster binding"/>
    <property type="evidence" value="ECO:0007669"/>
    <property type="project" value="UniProtKB-KW"/>
</dbReference>
<dbReference type="Pfam" id="PF01568">
    <property type="entry name" value="Molydop_binding"/>
    <property type="match status" value="1"/>
</dbReference>
<reference evidence="14 15" key="1">
    <citation type="submission" date="2017-03" db="EMBL/GenBank/DDBJ databases">
        <authorList>
            <person name="Afonso C.L."/>
            <person name="Miller P.J."/>
            <person name="Scott M.A."/>
            <person name="Spackman E."/>
            <person name="Goraichik I."/>
            <person name="Dimitrov K.M."/>
            <person name="Suarez D.L."/>
            <person name="Swayne D.E."/>
        </authorList>
    </citation>
    <scope>NUCLEOTIDE SEQUENCE [LARGE SCALE GENOMIC DNA]</scope>
    <source>
        <strain evidence="14">PRJEB14757</strain>
    </source>
</reference>
<evidence type="ECO:0000256" key="9">
    <source>
        <dbReference type="ARBA" id="ARBA00023004"/>
    </source>
</evidence>
<dbReference type="PROSITE" id="PS00551">
    <property type="entry name" value="MOLYBDOPTERIN_PROK_1"/>
    <property type="match status" value="1"/>
</dbReference>
<dbReference type="SUPFAM" id="SSF54862">
    <property type="entry name" value="4Fe-4S ferredoxins"/>
    <property type="match status" value="1"/>
</dbReference>
<dbReference type="PANTHER" id="PTHR43105">
    <property type="entry name" value="RESPIRATORY NITRATE REDUCTASE"/>
    <property type="match status" value="1"/>
</dbReference>
<dbReference type="NCBIfam" id="TIGR01591">
    <property type="entry name" value="Fdh-alpha"/>
    <property type="match status" value="1"/>
</dbReference>
<feature type="domain" description="4Fe-4S ferredoxin-type" evidence="12">
    <location>
        <begin position="209"/>
        <end position="238"/>
    </location>
</feature>
<dbReference type="FunFam" id="3.40.228.10:FF:000002">
    <property type="entry name" value="Formate dehydrogenase subunit alpha"/>
    <property type="match status" value="1"/>
</dbReference>
<dbReference type="PROSITE" id="PS51379">
    <property type="entry name" value="4FE4S_FER_2"/>
    <property type="match status" value="2"/>
</dbReference>
<dbReference type="PIRSF" id="PIRSF036643">
    <property type="entry name" value="FDH_alpha"/>
    <property type="match status" value="1"/>
</dbReference>
<comment type="cofactor">
    <cofactor evidence="2">
        <name>[4Fe-4S] cluster</name>
        <dbReference type="ChEBI" id="CHEBI:49883"/>
    </cofactor>
</comment>
<evidence type="ECO:0000256" key="2">
    <source>
        <dbReference type="ARBA" id="ARBA00001966"/>
    </source>
</evidence>
<dbReference type="Pfam" id="PF13510">
    <property type="entry name" value="Fer2_4"/>
    <property type="match status" value="1"/>
</dbReference>
<feature type="domain" description="4Fe-4S Mo/W bis-MGD-type" evidence="13">
    <location>
        <begin position="248"/>
        <end position="304"/>
    </location>
</feature>
<dbReference type="Gene3D" id="3.40.50.740">
    <property type="match status" value="1"/>
</dbReference>
<evidence type="ECO:0000256" key="3">
    <source>
        <dbReference type="ARBA" id="ARBA00007023"/>
    </source>
</evidence>
<evidence type="ECO:0000256" key="1">
    <source>
        <dbReference type="ARBA" id="ARBA00001942"/>
    </source>
</evidence>
<dbReference type="GO" id="GO:0008863">
    <property type="term" value="F:formate dehydrogenase (NAD+) activity"/>
    <property type="evidence" value="ECO:0007669"/>
    <property type="project" value="InterPro"/>
</dbReference>
<dbReference type="InterPro" id="IPR006963">
    <property type="entry name" value="Mopterin_OxRdtase_4Fe-4S_dom"/>
</dbReference>
<dbReference type="InterPro" id="IPR036010">
    <property type="entry name" value="2Fe-2S_ferredoxin-like_sf"/>
</dbReference>
<dbReference type="Gene3D" id="2.40.40.20">
    <property type="match status" value="1"/>
</dbReference>
<dbReference type="GO" id="GO:0015942">
    <property type="term" value="P:formate metabolic process"/>
    <property type="evidence" value="ECO:0007669"/>
    <property type="project" value="InterPro"/>
</dbReference>
<evidence type="ECO:0000259" key="12">
    <source>
        <dbReference type="PROSITE" id="PS51379"/>
    </source>
</evidence>
<feature type="domain" description="4Fe-4S ferredoxin-type" evidence="12">
    <location>
        <begin position="166"/>
        <end position="196"/>
    </location>
</feature>
<evidence type="ECO:0000313" key="15">
    <source>
        <dbReference type="Proteomes" id="UP000191931"/>
    </source>
</evidence>
<dbReference type="Pfam" id="PF04879">
    <property type="entry name" value="Molybdop_Fe4S4"/>
    <property type="match status" value="1"/>
</dbReference>
<evidence type="ECO:0000256" key="7">
    <source>
        <dbReference type="ARBA" id="ARBA00022737"/>
    </source>
</evidence>
<keyword evidence="5" id="KW-0500">Molybdenum</keyword>
<dbReference type="GO" id="GO:0022904">
    <property type="term" value="P:respiratory electron transport chain"/>
    <property type="evidence" value="ECO:0007669"/>
    <property type="project" value="TreeGrafter"/>
</dbReference>
<dbReference type="SMART" id="SM00926">
    <property type="entry name" value="Molybdop_Fe4S4"/>
    <property type="match status" value="1"/>
</dbReference>
<keyword evidence="15" id="KW-1185">Reference proteome</keyword>
<dbReference type="InterPro" id="IPR041925">
    <property type="entry name" value="CT_Formate-Dh_H"/>
</dbReference>
<dbReference type="InterPro" id="IPR041924">
    <property type="entry name" value="Formate_Dh-H_N"/>
</dbReference>
<dbReference type="FunFam" id="2.20.25.90:FF:000001">
    <property type="entry name" value="Formate dehydrogenase subunit alpha"/>
    <property type="match status" value="1"/>
</dbReference>
<dbReference type="Gene3D" id="3.40.228.10">
    <property type="entry name" value="Dimethylsulfoxide Reductase, domain 2"/>
    <property type="match status" value="1"/>
</dbReference>
<dbReference type="PROSITE" id="PS51085">
    <property type="entry name" value="2FE2S_FER_2"/>
    <property type="match status" value="1"/>
</dbReference>
<evidence type="ECO:0000256" key="4">
    <source>
        <dbReference type="ARBA" id="ARBA00022485"/>
    </source>
</evidence>
<organism evidence="14 15">
    <name type="scientific">Desulfamplus magnetovallimortis</name>
    <dbReference type="NCBI Taxonomy" id="1246637"/>
    <lineage>
        <taxon>Bacteria</taxon>
        <taxon>Pseudomonadati</taxon>
        <taxon>Thermodesulfobacteriota</taxon>
        <taxon>Desulfobacteria</taxon>
        <taxon>Desulfobacterales</taxon>
        <taxon>Desulfobacteraceae</taxon>
        <taxon>Desulfamplus</taxon>
    </lineage>
</organism>
<dbReference type="EMBL" id="FWEV01000044">
    <property type="protein sequence ID" value="SLM28458.1"/>
    <property type="molecule type" value="Genomic_DNA"/>
</dbReference>
<evidence type="ECO:0000256" key="6">
    <source>
        <dbReference type="ARBA" id="ARBA00022723"/>
    </source>
</evidence>
<dbReference type="Pfam" id="PF12838">
    <property type="entry name" value="Fer4_7"/>
    <property type="match status" value="1"/>
</dbReference>
<evidence type="ECO:0000259" key="13">
    <source>
        <dbReference type="PROSITE" id="PS51669"/>
    </source>
</evidence>
<dbReference type="InterPro" id="IPR027467">
    <property type="entry name" value="MopterinOxRdtase_cofactor_BS"/>
</dbReference>
<accession>A0A1W1H7V9</accession>
<keyword evidence="8 14" id="KW-0560">Oxidoreductase</keyword>
<keyword evidence="9" id="KW-0408">Iron</keyword>
<sequence length="924" mass="101680">MDNENMNIIIINNKKLPFQSEETILEVAQRNNIFIPTLCHLKGTTTTGACRICVVEVKGARDLLPSCATPAASGMVVHSESPEVIRARKEIIRLMLSSGNHNCAIRDFTPDEWTSFHLNVLKDDNHNDLCPVWGSCQLQDLAYRYQVTTKAIPPSASKYPVETVNPFIIRDFSRCILCGKCVRACREIQVNNAIDFGYRGASTKIVAGADVALKDSDCVFCGECVQVCPVGALIPKEIFGNKTRFKKTVKVRTTCSYCGVGCQMDLTVQDNKIVQINGAEDAEPNHGSLCVKGRYGYDFVASPERLTTPLIKRNGKFEPSTWDEAITLVAGKFMEIKEKEGSDRMGVLTSARVTNEENYIAQKFTRAVLKTNNIDHCARLCHASTVAGLAASFGSGAMTNTFADIETSDLILVTGSNTTETHPVFSTFIKRAALKGKTLIVVDPRKIKLTEHAGKWLRPELGTDIAWINGLMHVIMEENLHDKAFIQERTEGFQQIVETVKKYTPAYVERITGIPASDIIETARLFAKADKASICYCMGITQHTCGTDNVKSLANLSMLCGHLGKAGTGVNPLRGQNNVQGACDMGGLPNVFSGYRKVDDPDALKKHEIAWGTVGLSGKPGLTVTEMIQKAEEGDLKSLYIIGENPLVSDPDLNHAEKALKALEFLVVQDIFLTETAQFADVVLPSFCFAEKEGTFTNTERRVQRVRKAVEAPGFARQDWQITCEIATKMGTPIHYESSVEIFDEMREVTPSYAGITWARLENEAIHWPCPTRDHPGTPILHTTQFTRGKGLFHAIEYQPPAEVPDAAYPFMLTTGRVIYHYHTGTMTMKSLGLNEMSPECFVEISSNDAAKLNISNGEMVNIFSRRGKIKAKLAVSTKAVDGTLFIPFHFAQAAANRLTNAKIDPVAKIPELKVCAVTIGKTA</sequence>
<dbReference type="GO" id="GO:0046872">
    <property type="term" value="F:metal ion binding"/>
    <property type="evidence" value="ECO:0007669"/>
    <property type="project" value="UniProtKB-KW"/>
</dbReference>
<feature type="domain" description="2Fe-2S ferredoxin-type" evidence="11">
    <location>
        <begin position="6"/>
        <end position="83"/>
    </location>
</feature>
<dbReference type="STRING" id="1246637.MTBBW1_1380005"/>
<name>A0A1W1H7V9_9BACT</name>
<dbReference type="Gene3D" id="3.10.20.740">
    <property type="match status" value="1"/>
</dbReference>
<dbReference type="InterPro" id="IPR001041">
    <property type="entry name" value="2Fe-2S_ferredoxin-type"/>
</dbReference>
<dbReference type="CDD" id="cd00207">
    <property type="entry name" value="fer2"/>
    <property type="match status" value="1"/>
</dbReference>
<gene>
    <name evidence="14" type="primary">fdhA</name>
    <name evidence="14" type="ORF">MTBBW1_1380005</name>
</gene>
<dbReference type="PROSITE" id="PS00198">
    <property type="entry name" value="4FE4S_FER_1"/>
    <property type="match status" value="1"/>
</dbReference>
<keyword evidence="4" id="KW-0004">4Fe-4S</keyword>
<dbReference type="SUPFAM" id="SSF54292">
    <property type="entry name" value="2Fe-2S ferredoxin-like"/>
    <property type="match status" value="1"/>
</dbReference>
<dbReference type="Pfam" id="PF00384">
    <property type="entry name" value="Molybdopterin"/>
    <property type="match status" value="1"/>
</dbReference>
<dbReference type="GO" id="GO:0043546">
    <property type="term" value="F:molybdopterin cofactor binding"/>
    <property type="evidence" value="ECO:0007669"/>
    <property type="project" value="InterPro"/>
</dbReference>
<dbReference type="InterPro" id="IPR017900">
    <property type="entry name" value="4Fe4S_Fe_S_CS"/>
</dbReference>
<dbReference type="EC" id="1.2.1.2" evidence="14"/>
<dbReference type="PANTHER" id="PTHR43105:SF14">
    <property type="entry name" value="FORMATE DEHYDROGENASE H"/>
    <property type="match status" value="1"/>
</dbReference>